<protein>
    <submittedName>
        <fullName evidence="1">Uncharacterized protein</fullName>
    </submittedName>
</protein>
<sequence>METAEVSKSFWGDKLYQQRARKALPLIVRQALIGETIFYSDLADELEMPNARNLNYVLGCIGTTLIELSKQVDEKIPPIQCLVVNKATELPGEGFGWFLSEKDFKKLSNKQKKVVIDSQLANIFSYSNWLWVLDELGIEYPDFPKLPKFTKRQRGGGEGQQHKELKEYIANNPAAIGLSDSWPKGEIEFGLPSGDSVDVMFSYRQQMVAVEVKSRISDSADINRGLFQCVKYQAVTEAMLGTQGKPQNVQTLLALESSFPKELTPIKNMLGVRVISSVGGKKS</sequence>
<dbReference type="PATRIC" id="fig|1195763.3.peg.1393"/>
<evidence type="ECO:0000313" key="1">
    <source>
        <dbReference type="EMBL" id="KLV07196.1"/>
    </source>
</evidence>
<proteinExistence type="predicted"/>
<dbReference type="Proteomes" id="UP000036097">
    <property type="component" value="Unassembled WGS sequence"/>
</dbReference>
<comment type="caution">
    <text evidence="1">The sequence shown here is derived from an EMBL/GenBank/DDBJ whole genome shotgun (WGS) entry which is preliminary data.</text>
</comment>
<gene>
    <name evidence="1" type="ORF">ABT56_06545</name>
</gene>
<accession>A0A0J1H660</accession>
<dbReference type="OrthoDB" id="2052851at2"/>
<keyword evidence="2" id="KW-1185">Reference proteome</keyword>
<dbReference type="RefSeq" id="WP_047878047.1">
    <property type="nucleotide sequence ID" value="NZ_LDOT01000006.1"/>
</dbReference>
<dbReference type="EMBL" id="LDOT01000006">
    <property type="protein sequence ID" value="KLV07196.1"/>
    <property type="molecule type" value="Genomic_DNA"/>
</dbReference>
<reference evidence="1 2" key="1">
    <citation type="submission" date="2015-05" db="EMBL/GenBank/DDBJ databases">
        <title>Photobacterium galathea sp. nov.</title>
        <authorList>
            <person name="Machado H."/>
            <person name="Gram L."/>
        </authorList>
    </citation>
    <scope>NUCLEOTIDE SEQUENCE [LARGE SCALE GENOMIC DNA]</scope>
    <source>
        <strain evidence="1 2">CGMCC 1.12159</strain>
    </source>
</reference>
<name>A0A0J1H660_9GAMM</name>
<dbReference type="AlphaFoldDB" id="A0A0J1H660"/>
<organism evidence="1 2">
    <name type="scientific">Photobacterium aquae</name>
    <dbReference type="NCBI Taxonomy" id="1195763"/>
    <lineage>
        <taxon>Bacteria</taxon>
        <taxon>Pseudomonadati</taxon>
        <taxon>Pseudomonadota</taxon>
        <taxon>Gammaproteobacteria</taxon>
        <taxon>Vibrionales</taxon>
        <taxon>Vibrionaceae</taxon>
        <taxon>Photobacterium</taxon>
    </lineage>
</organism>
<evidence type="ECO:0000313" key="2">
    <source>
        <dbReference type="Proteomes" id="UP000036097"/>
    </source>
</evidence>